<dbReference type="Proteomes" id="UP001262754">
    <property type="component" value="Unassembled WGS sequence"/>
</dbReference>
<sequence>MHRRALLQLGLVSTAAPTLALAASRAVEANAHGAVGDGRTLNTRAIQAAIDAAAKTGGTVAFKPGVYRTGSLFLKSGVTLRLDKGVTLLGSQDLADYPELPTRVAGIELTWPAALINVYKQKNVRIVGDGTIDGDGKVFWDSYWALRRQYDPKGLRWAADYDCKRPRLIQIFDSETVELAGPRLRRAGFWTVHVCYSRDVHLADLNIRNNEGGRGPSTDGVDIDSSHDVLVERIDVACNDDALCLKAGRDADGLRVARPTYNVTIRDCVIRDASAGITFGSETSGGFHDIKVSGLTVLHPTPVGILFKSAHTRGGVIRDIDIRDLHLQDVFTVFRVNLNWNPSYSYATIPEGIANVPDYWRVMTQPVSPERGRAHLSDVRVSDIKAIGAKTAFEVAAFPEAPLERFAFDNLHLDAQAGGKIANAKDWTFRRTLVDTLDGKAPEVADSSGVVGLEPRPAA</sequence>
<proteinExistence type="inferred from homology"/>
<name>A0ABU1N1U5_9CAUL</name>
<feature type="chain" id="PRO_5045488670" evidence="5">
    <location>
        <begin position="23"/>
        <end position="459"/>
    </location>
</feature>
<dbReference type="InterPro" id="IPR051801">
    <property type="entry name" value="GH28_Enzymes"/>
</dbReference>
<dbReference type="PANTHER" id="PTHR31339:SF9">
    <property type="entry name" value="PLASMIN AND FIBRONECTIN-BINDING PROTEIN A"/>
    <property type="match status" value="1"/>
</dbReference>
<dbReference type="SUPFAM" id="SSF51126">
    <property type="entry name" value="Pectin lyase-like"/>
    <property type="match status" value="1"/>
</dbReference>
<dbReference type="SMART" id="SM00710">
    <property type="entry name" value="PbH1"/>
    <property type="match status" value="3"/>
</dbReference>
<protein>
    <submittedName>
        <fullName evidence="6">Polygalacturonase</fullName>
    </submittedName>
</protein>
<keyword evidence="2 4" id="KW-0378">Hydrolase</keyword>
<accession>A0ABU1N1U5</accession>
<reference evidence="6 7" key="1">
    <citation type="submission" date="2023-07" db="EMBL/GenBank/DDBJ databases">
        <title>Sorghum-associated microbial communities from plants grown in Nebraska, USA.</title>
        <authorList>
            <person name="Schachtman D."/>
        </authorList>
    </citation>
    <scope>NUCLEOTIDE SEQUENCE [LARGE SCALE GENOMIC DNA]</scope>
    <source>
        <strain evidence="6 7">DS2154</strain>
    </source>
</reference>
<evidence type="ECO:0000256" key="4">
    <source>
        <dbReference type="RuleBase" id="RU361169"/>
    </source>
</evidence>
<dbReference type="InterPro" id="IPR000743">
    <property type="entry name" value="Glyco_hydro_28"/>
</dbReference>
<keyword evidence="7" id="KW-1185">Reference proteome</keyword>
<dbReference type="PANTHER" id="PTHR31339">
    <property type="entry name" value="PECTIN LYASE-RELATED"/>
    <property type="match status" value="1"/>
</dbReference>
<evidence type="ECO:0000256" key="1">
    <source>
        <dbReference type="ARBA" id="ARBA00008834"/>
    </source>
</evidence>
<feature type="signal peptide" evidence="5">
    <location>
        <begin position="1"/>
        <end position="22"/>
    </location>
</feature>
<evidence type="ECO:0000256" key="2">
    <source>
        <dbReference type="ARBA" id="ARBA00022801"/>
    </source>
</evidence>
<keyword evidence="5" id="KW-0732">Signal</keyword>
<evidence type="ECO:0000313" key="6">
    <source>
        <dbReference type="EMBL" id="MDR6532399.1"/>
    </source>
</evidence>
<evidence type="ECO:0000256" key="3">
    <source>
        <dbReference type="ARBA" id="ARBA00023295"/>
    </source>
</evidence>
<dbReference type="EMBL" id="JAVDRL010000009">
    <property type="protein sequence ID" value="MDR6532399.1"/>
    <property type="molecule type" value="Genomic_DNA"/>
</dbReference>
<keyword evidence="3 4" id="KW-0326">Glycosidase</keyword>
<dbReference type="InterPro" id="IPR012334">
    <property type="entry name" value="Pectin_lyas_fold"/>
</dbReference>
<dbReference type="InterPro" id="IPR011050">
    <property type="entry name" value="Pectin_lyase_fold/virulence"/>
</dbReference>
<organism evidence="6 7">
    <name type="scientific">Caulobacter rhizosphaerae</name>
    <dbReference type="NCBI Taxonomy" id="2010972"/>
    <lineage>
        <taxon>Bacteria</taxon>
        <taxon>Pseudomonadati</taxon>
        <taxon>Pseudomonadota</taxon>
        <taxon>Alphaproteobacteria</taxon>
        <taxon>Caulobacterales</taxon>
        <taxon>Caulobacteraceae</taxon>
        <taxon>Caulobacter</taxon>
    </lineage>
</organism>
<dbReference type="Pfam" id="PF00295">
    <property type="entry name" value="Glyco_hydro_28"/>
    <property type="match status" value="1"/>
</dbReference>
<evidence type="ECO:0000313" key="7">
    <source>
        <dbReference type="Proteomes" id="UP001262754"/>
    </source>
</evidence>
<evidence type="ECO:0000256" key="5">
    <source>
        <dbReference type="SAM" id="SignalP"/>
    </source>
</evidence>
<comment type="similarity">
    <text evidence="1 4">Belongs to the glycosyl hydrolase 28 family.</text>
</comment>
<dbReference type="Gene3D" id="2.160.20.10">
    <property type="entry name" value="Single-stranded right-handed beta-helix, Pectin lyase-like"/>
    <property type="match status" value="1"/>
</dbReference>
<gene>
    <name evidence="6" type="ORF">J2800_003157</name>
</gene>
<dbReference type="RefSeq" id="WP_310032915.1">
    <property type="nucleotide sequence ID" value="NZ_JAVDRL010000009.1"/>
</dbReference>
<comment type="caution">
    <text evidence="6">The sequence shown here is derived from an EMBL/GenBank/DDBJ whole genome shotgun (WGS) entry which is preliminary data.</text>
</comment>
<dbReference type="InterPro" id="IPR006626">
    <property type="entry name" value="PbH1"/>
</dbReference>